<dbReference type="Proteomes" id="UP000280696">
    <property type="component" value="Unassembled WGS sequence"/>
</dbReference>
<dbReference type="RefSeq" id="WP_120469228.1">
    <property type="nucleotide sequence ID" value="NZ_RAYQ01000009.1"/>
</dbReference>
<dbReference type="InterPro" id="IPR043129">
    <property type="entry name" value="ATPase_NBD"/>
</dbReference>
<dbReference type="PANTHER" id="PTHR18964">
    <property type="entry name" value="ROK (REPRESSOR, ORF, KINASE) FAMILY"/>
    <property type="match status" value="1"/>
</dbReference>
<dbReference type="OrthoDB" id="49666at2"/>
<sequence length="323" mass="36324">MDAYLMLDVGGTNIKAGILDENGALAGGEIYSFDAKARGSGEEIFRNFAEILCRLRKKCLTKDHAQREHIKENFSGENTRIKGIGMAFPGPFDYEHGISLMKGLNKYDAIYGLSIQEELKKYSGGLWETEEERQQCRFLFLHDVEAFALGECYFGSGKDSERTMFLCMGTGAGSAFAHNKRILKGEDGQVPPMGWIFNTPFKESIIDDYLSIRGLEALSKEHFGHVKSGLELYQLCAEKDKEALLVYKKFGKWLREAMLPFIESFHPDTLVLGGQLSKSFPHFGEELGEECEKRRISIHLTQDTSKRALEGLYTRMVTGNNPG</sequence>
<evidence type="ECO:0000256" key="1">
    <source>
        <dbReference type="ARBA" id="ARBA00006479"/>
    </source>
</evidence>
<evidence type="ECO:0000313" key="2">
    <source>
        <dbReference type="EMBL" id="RKI91548.1"/>
    </source>
</evidence>
<dbReference type="AlphaFoldDB" id="A0A3A9AJQ5"/>
<dbReference type="PANTHER" id="PTHR18964:SF149">
    <property type="entry name" value="BIFUNCTIONAL UDP-N-ACETYLGLUCOSAMINE 2-EPIMERASE_N-ACETYLMANNOSAMINE KINASE"/>
    <property type="match status" value="1"/>
</dbReference>
<dbReference type="SUPFAM" id="SSF53067">
    <property type="entry name" value="Actin-like ATPase domain"/>
    <property type="match status" value="1"/>
</dbReference>
<evidence type="ECO:0000313" key="3">
    <source>
        <dbReference type="Proteomes" id="UP000280696"/>
    </source>
</evidence>
<dbReference type="InterPro" id="IPR000600">
    <property type="entry name" value="ROK"/>
</dbReference>
<reference evidence="2 3" key="1">
    <citation type="submission" date="2018-09" db="EMBL/GenBank/DDBJ databases">
        <title>Murine metabolic-syndrome-specific gut microbial biobank.</title>
        <authorList>
            <person name="Liu C."/>
        </authorList>
    </citation>
    <scope>NUCLEOTIDE SEQUENCE [LARGE SCALE GENOMIC DNA]</scope>
    <source>
        <strain evidence="2 3">0.1xD8-82</strain>
    </source>
</reference>
<organism evidence="2 3">
    <name type="scientific">Parablautia intestinalis</name>
    <dbReference type="NCBI Taxonomy" id="2320100"/>
    <lineage>
        <taxon>Bacteria</taxon>
        <taxon>Bacillati</taxon>
        <taxon>Bacillota</taxon>
        <taxon>Clostridia</taxon>
        <taxon>Lachnospirales</taxon>
        <taxon>Lachnospiraceae</taxon>
        <taxon>Parablautia</taxon>
    </lineage>
</organism>
<name>A0A3A9AJQ5_9FIRM</name>
<comment type="caution">
    <text evidence="2">The sequence shown here is derived from an EMBL/GenBank/DDBJ whole genome shotgun (WGS) entry which is preliminary data.</text>
</comment>
<protein>
    <submittedName>
        <fullName evidence="2">ROK family protein</fullName>
    </submittedName>
</protein>
<gene>
    <name evidence="2" type="ORF">D7V94_09745</name>
</gene>
<dbReference type="Gene3D" id="3.30.420.40">
    <property type="match status" value="2"/>
</dbReference>
<comment type="similarity">
    <text evidence="1">Belongs to the ROK (NagC/XylR) family.</text>
</comment>
<dbReference type="CDD" id="cd23763">
    <property type="entry name" value="ASKHA_ATPase_ROK"/>
    <property type="match status" value="1"/>
</dbReference>
<proteinExistence type="inferred from homology"/>
<dbReference type="Pfam" id="PF00480">
    <property type="entry name" value="ROK"/>
    <property type="match status" value="1"/>
</dbReference>
<dbReference type="EMBL" id="RAYQ01000009">
    <property type="protein sequence ID" value="RKI91548.1"/>
    <property type="molecule type" value="Genomic_DNA"/>
</dbReference>
<accession>A0A3A9AJQ5</accession>
<keyword evidence="3" id="KW-1185">Reference proteome</keyword>